<evidence type="ECO:0000313" key="2">
    <source>
        <dbReference type="EMBL" id="KAK5957228.1"/>
    </source>
</evidence>
<gene>
    <name evidence="2" type="ORF">OHC33_001599</name>
</gene>
<comment type="caution">
    <text evidence="2">The sequence shown here is derived from an EMBL/GenBank/DDBJ whole genome shotgun (WGS) entry which is preliminary data.</text>
</comment>
<reference evidence="2 3" key="1">
    <citation type="submission" date="2022-12" db="EMBL/GenBank/DDBJ databases">
        <title>Genomic features and morphological characterization of a novel Knufia sp. strain isolated from spacecraft assembly facility.</title>
        <authorList>
            <person name="Teixeira M."/>
            <person name="Chander A.M."/>
            <person name="Stajich J.E."/>
            <person name="Venkateswaran K."/>
        </authorList>
    </citation>
    <scope>NUCLEOTIDE SEQUENCE [LARGE SCALE GENOMIC DNA]</scope>
    <source>
        <strain evidence="2 3">FJI-L2-BK-P2</strain>
    </source>
</reference>
<keyword evidence="3" id="KW-1185">Reference proteome</keyword>
<dbReference type="EMBL" id="JAKLMC020000003">
    <property type="protein sequence ID" value="KAK5957228.1"/>
    <property type="molecule type" value="Genomic_DNA"/>
</dbReference>
<proteinExistence type="predicted"/>
<dbReference type="InterPro" id="IPR010730">
    <property type="entry name" value="HET"/>
</dbReference>
<dbReference type="Pfam" id="PF06985">
    <property type="entry name" value="HET"/>
    <property type="match status" value="1"/>
</dbReference>
<sequence length="770" mass="86834">MRSDLCDTCKGIDSHRPFYGPKYSEVGFGIATRIAYQHAASLEDLERSAKHAGCHLCYLMLDVIRKYNELVADSKNVVDDWEHVDMLYDELDDPENGVDAPEALRQLHRDFFREATSAGIEDISAPDAPVLLDITFRKPLRDELASRCIDVAVHWTHTDGSRRTTSALSLISGLPVIQDDVVQLCEARNIENDATTGDPYSSELANLWMQRCDTEHKVCRKRREQRQVMLPTRVIDVSREPPFLFEPPDHLSADYTCLSHCWGKSQQSKTETTSISSRRNAIVVSGMPKTFQDAVAITRNLGIQYLWIDSLCIIQDLAEDWTRESAQMGRIYRDAAVTIFAEFADSDDGGCFMPRTGKDTALCRTPMFDSLARLFTDDSNSSTTSFIQAKLHHSGTGSMPEQHHVFETVRTLDPRSSKPLNSRGWVLQETILSFRSLIHDQHEVRWTCPQMRACECIPEGSTRQPWLERDRTPIKDAENIGNKELFNAWAGIVSEFTKRNLTFGKDKLPAMAGLAAEMAHHKQSLYLAGLWKDSLRENLAWSIPPKSAKAPPRETKRPPAYRAPTWSWASIEGKVTPMFEFSNMHDSKEAHSGRFKRATQLQCEILDCWTKPLSQLNPFGEVHSGQLVLRGRLGRAMCGLPVDTEFHVGRTPIHEMLTGHVLGWLDADVTPASNRDKLDEVWCIPLYNWWSDLRCLALVPAISQKVSKTGADTVYERVGIISARSFTSGTWVDDNTTKTSYIQEDPEAEAANSVLLSWLETVEVETITAI</sequence>
<dbReference type="PANTHER" id="PTHR33112">
    <property type="entry name" value="DOMAIN PROTEIN, PUTATIVE-RELATED"/>
    <property type="match status" value="1"/>
</dbReference>
<feature type="domain" description="Heterokaryon incompatibility" evidence="1">
    <location>
        <begin position="255"/>
        <end position="429"/>
    </location>
</feature>
<dbReference type="PANTHER" id="PTHR33112:SF16">
    <property type="entry name" value="HETEROKARYON INCOMPATIBILITY DOMAIN-CONTAINING PROTEIN"/>
    <property type="match status" value="1"/>
</dbReference>
<organism evidence="2 3">
    <name type="scientific">Knufia fluminis</name>
    <dbReference type="NCBI Taxonomy" id="191047"/>
    <lineage>
        <taxon>Eukaryota</taxon>
        <taxon>Fungi</taxon>
        <taxon>Dikarya</taxon>
        <taxon>Ascomycota</taxon>
        <taxon>Pezizomycotina</taxon>
        <taxon>Eurotiomycetes</taxon>
        <taxon>Chaetothyriomycetidae</taxon>
        <taxon>Chaetothyriales</taxon>
        <taxon>Trichomeriaceae</taxon>
        <taxon>Knufia</taxon>
    </lineage>
</organism>
<name>A0AAN8EK49_9EURO</name>
<accession>A0AAN8EK49</accession>
<protein>
    <recommendedName>
        <fullName evidence="1">Heterokaryon incompatibility domain-containing protein</fullName>
    </recommendedName>
</protein>
<evidence type="ECO:0000259" key="1">
    <source>
        <dbReference type="Pfam" id="PF06985"/>
    </source>
</evidence>
<evidence type="ECO:0000313" key="3">
    <source>
        <dbReference type="Proteomes" id="UP001316803"/>
    </source>
</evidence>
<dbReference type="Proteomes" id="UP001316803">
    <property type="component" value="Unassembled WGS sequence"/>
</dbReference>
<dbReference type="AlphaFoldDB" id="A0AAN8EK49"/>